<sequence>MMERKDAIARIMEAVASIYSREEARIIAWEVAGHIGGFTRSQGIADPSAPIPDASEGALEEACRQLAAGRPLQYVVGQSEFYGLPFAVAEGVLIPRPETEELVQWIIRDNGQREGTRVLDIGTGSGAIAVALAHNLPRAVVDAVDISSDALRIAADNAARNHVAVRFLAGDALQPTTEFVKGLPQVRYDVVVSNPPYIPASEYADMRDNVRRWEPAAALFVPDDDPLRFYRAIGRHALHVLAPGGRLYFEIHERFGREVCDLLQAEGFLQVECRKDLNNKARMVRCVR</sequence>
<dbReference type="CDD" id="cd02440">
    <property type="entry name" value="AdoMet_MTases"/>
    <property type="match status" value="1"/>
</dbReference>
<dbReference type="PANTHER" id="PTHR18895:SF74">
    <property type="entry name" value="MTRF1L RELEASE FACTOR GLUTAMINE METHYLTRANSFERASE"/>
    <property type="match status" value="1"/>
</dbReference>
<name>A0A9D2IM27_9BACT</name>
<evidence type="ECO:0000259" key="6">
    <source>
        <dbReference type="Pfam" id="PF05175"/>
    </source>
</evidence>
<keyword evidence="3 5" id="KW-0949">S-adenosyl-L-methionine</keyword>
<evidence type="ECO:0000256" key="3">
    <source>
        <dbReference type="ARBA" id="ARBA00022691"/>
    </source>
</evidence>
<evidence type="ECO:0000256" key="4">
    <source>
        <dbReference type="ARBA" id="ARBA00048391"/>
    </source>
</evidence>
<dbReference type="Pfam" id="PF17827">
    <property type="entry name" value="PrmC_N"/>
    <property type="match status" value="1"/>
</dbReference>
<comment type="similarity">
    <text evidence="5">Belongs to the protein N5-glutamine methyltransferase family. PrmC subfamily.</text>
</comment>
<evidence type="ECO:0000256" key="2">
    <source>
        <dbReference type="ARBA" id="ARBA00022679"/>
    </source>
</evidence>
<dbReference type="InterPro" id="IPR019874">
    <property type="entry name" value="RF_methyltr_PrmC"/>
</dbReference>
<reference evidence="8" key="2">
    <citation type="submission" date="2021-04" db="EMBL/GenBank/DDBJ databases">
        <authorList>
            <person name="Gilroy R."/>
        </authorList>
    </citation>
    <scope>NUCLEOTIDE SEQUENCE</scope>
    <source>
        <strain evidence="8">ChiHjej11B10-19426</strain>
    </source>
</reference>
<dbReference type="EC" id="2.1.1.297" evidence="5"/>
<dbReference type="GO" id="GO:0003676">
    <property type="term" value="F:nucleic acid binding"/>
    <property type="evidence" value="ECO:0007669"/>
    <property type="project" value="InterPro"/>
</dbReference>
<feature type="binding site" evidence="5">
    <location>
        <position position="145"/>
    </location>
    <ligand>
        <name>S-adenosyl-L-methionine</name>
        <dbReference type="ChEBI" id="CHEBI:59789"/>
    </ligand>
</feature>
<dbReference type="InterPro" id="IPR004556">
    <property type="entry name" value="HemK-like"/>
</dbReference>
<evidence type="ECO:0000256" key="5">
    <source>
        <dbReference type="HAMAP-Rule" id="MF_02126"/>
    </source>
</evidence>
<evidence type="ECO:0000256" key="1">
    <source>
        <dbReference type="ARBA" id="ARBA00022603"/>
    </source>
</evidence>
<dbReference type="AlphaFoldDB" id="A0A9D2IM27"/>
<dbReference type="InterPro" id="IPR029063">
    <property type="entry name" value="SAM-dependent_MTases_sf"/>
</dbReference>
<accession>A0A9D2IM27</accession>
<dbReference type="Proteomes" id="UP000824014">
    <property type="component" value="Unassembled WGS sequence"/>
</dbReference>
<dbReference type="Gene3D" id="1.10.8.10">
    <property type="entry name" value="DNA helicase RuvA subunit, C-terminal domain"/>
    <property type="match status" value="1"/>
</dbReference>
<dbReference type="InterPro" id="IPR007848">
    <property type="entry name" value="Small_mtfrase_dom"/>
</dbReference>
<evidence type="ECO:0000259" key="7">
    <source>
        <dbReference type="Pfam" id="PF17827"/>
    </source>
</evidence>
<comment type="catalytic activity">
    <reaction evidence="4 5">
        <text>L-glutaminyl-[peptide chain release factor] + S-adenosyl-L-methionine = N(5)-methyl-L-glutaminyl-[peptide chain release factor] + S-adenosyl-L-homocysteine + H(+)</text>
        <dbReference type="Rhea" id="RHEA:42896"/>
        <dbReference type="Rhea" id="RHEA-COMP:10271"/>
        <dbReference type="Rhea" id="RHEA-COMP:10272"/>
        <dbReference type="ChEBI" id="CHEBI:15378"/>
        <dbReference type="ChEBI" id="CHEBI:30011"/>
        <dbReference type="ChEBI" id="CHEBI:57856"/>
        <dbReference type="ChEBI" id="CHEBI:59789"/>
        <dbReference type="ChEBI" id="CHEBI:61891"/>
        <dbReference type="EC" id="2.1.1.297"/>
    </reaction>
</comment>
<dbReference type="PROSITE" id="PS00092">
    <property type="entry name" value="N6_MTASE"/>
    <property type="match status" value="1"/>
</dbReference>
<dbReference type="GO" id="GO:0032259">
    <property type="term" value="P:methylation"/>
    <property type="evidence" value="ECO:0007669"/>
    <property type="project" value="UniProtKB-KW"/>
</dbReference>
<keyword evidence="2 5" id="KW-0808">Transferase</keyword>
<comment type="caution">
    <text evidence="5">Lacks conserved residue(s) required for the propagation of feature annotation.</text>
</comment>
<feature type="binding site" evidence="5">
    <location>
        <position position="194"/>
    </location>
    <ligand>
        <name>S-adenosyl-L-methionine</name>
        <dbReference type="ChEBI" id="CHEBI:59789"/>
    </ligand>
</feature>
<feature type="binding site" evidence="5">
    <location>
        <begin position="122"/>
        <end position="126"/>
    </location>
    <ligand>
        <name>S-adenosyl-L-methionine</name>
        <dbReference type="ChEBI" id="CHEBI:59789"/>
    </ligand>
</feature>
<feature type="domain" description="Methyltransferase small" evidence="6">
    <location>
        <begin position="114"/>
        <end position="198"/>
    </location>
</feature>
<dbReference type="EMBL" id="DXCC01000031">
    <property type="protein sequence ID" value="HIZ15871.1"/>
    <property type="molecule type" value="Genomic_DNA"/>
</dbReference>
<organism evidence="8 9">
    <name type="scientific">Candidatus Tidjanibacter faecipullorum</name>
    <dbReference type="NCBI Taxonomy" id="2838766"/>
    <lineage>
        <taxon>Bacteria</taxon>
        <taxon>Pseudomonadati</taxon>
        <taxon>Bacteroidota</taxon>
        <taxon>Bacteroidia</taxon>
        <taxon>Bacteroidales</taxon>
        <taxon>Rikenellaceae</taxon>
        <taxon>Tidjanibacter</taxon>
    </lineage>
</organism>
<dbReference type="Gene3D" id="3.40.50.150">
    <property type="entry name" value="Vaccinia Virus protein VP39"/>
    <property type="match status" value="1"/>
</dbReference>
<dbReference type="PANTHER" id="PTHR18895">
    <property type="entry name" value="HEMK METHYLTRANSFERASE"/>
    <property type="match status" value="1"/>
</dbReference>
<dbReference type="InterPro" id="IPR040758">
    <property type="entry name" value="PrmC_N"/>
</dbReference>
<dbReference type="Pfam" id="PF05175">
    <property type="entry name" value="MTS"/>
    <property type="match status" value="1"/>
</dbReference>
<evidence type="ECO:0000313" key="8">
    <source>
        <dbReference type="EMBL" id="HIZ15871.1"/>
    </source>
</evidence>
<feature type="domain" description="Release factor glutamine methyltransferase N-terminal" evidence="7">
    <location>
        <begin position="21"/>
        <end position="77"/>
    </location>
</feature>
<comment type="caution">
    <text evidence="8">The sequence shown here is derived from an EMBL/GenBank/DDBJ whole genome shotgun (WGS) entry which is preliminary data.</text>
</comment>
<gene>
    <name evidence="5 8" type="primary">prmC</name>
    <name evidence="8" type="ORF">H9816_08220</name>
</gene>
<protein>
    <recommendedName>
        <fullName evidence="5">Release factor glutamine methyltransferase</fullName>
        <shortName evidence="5">RF MTase</shortName>
        <ecNumber evidence="5">2.1.1.297</ecNumber>
    </recommendedName>
    <alternativeName>
        <fullName evidence="5">N5-glutamine methyltransferase PrmC</fullName>
    </alternativeName>
    <alternativeName>
        <fullName evidence="5">Protein-(glutamine-N5) MTase PrmC</fullName>
    </alternativeName>
    <alternativeName>
        <fullName evidence="5">Protein-glutamine N-methyltransferase PrmC</fullName>
    </alternativeName>
</protein>
<dbReference type="HAMAP" id="MF_02126">
    <property type="entry name" value="RF_methyltr_PrmC"/>
    <property type="match status" value="1"/>
</dbReference>
<dbReference type="InterPro" id="IPR050320">
    <property type="entry name" value="N5-glutamine_MTase"/>
</dbReference>
<keyword evidence="1 5" id="KW-0489">Methyltransferase</keyword>
<proteinExistence type="inferred from homology"/>
<dbReference type="InterPro" id="IPR002052">
    <property type="entry name" value="DNA_methylase_N6_adenine_CS"/>
</dbReference>
<feature type="binding site" evidence="5">
    <location>
        <begin position="194"/>
        <end position="197"/>
    </location>
    <ligand>
        <name>substrate</name>
    </ligand>
</feature>
<dbReference type="GO" id="GO:0102559">
    <property type="term" value="F:peptide chain release factor N(5)-glutamine methyltransferase activity"/>
    <property type="evidence" value="ECO:0007669"/>
    <property type="project" value="UniProtKB-EC"/>
</dbReference>
<dbReference type="SUPFAM" id="SSF53335">
    <property type="entry name" value="S-adenosyl-L-methionine-dependent methyltransferases"/>
    <property type="match status" value="1"/>
</dbReference>
<dbReference type="NCBIfam" id="TIGR00536">
    <property type="entry name" value="hemK_fam"/>
    <property type="match status" value="1"/>
</dbReference>
<reference evidence="8" key="1">
    <citation type="journal article" date="2021" name="PeerJ">
        <title>Extensive microbial diversity within the chicken gut microbiome revealed by metagenomics and culture.</title>
        <authorList>
            <person name="Gilroy R."/>
            <person name="Ravi A."/>
            <person name="Getino M."/>
            <person name="Pursley I."/>
            <person name="Horton D.L."/>
            <person name="Alikhan N.F."/>
            <person name="Baker D."/>
            <person name="Gharbi K."/>
            <person name="Hall N."/>
            <person name="Watson M."/>
            <person name="Adriaenssens E.M."/>
            <person name="Foster-Nyarko E."/>
            <person name="Jarju S."/>
            <person name="Secka A."/>
            <person name="Antonio M."/>
            <person name="Oren A."/>
            <person name="Chaudhuri R.R."/>
            <person name="La Ragione R."/>
            <person name="Hildebrand F."/>
            <person name="Pallen M.J."/>
        </authorList>
    </citation>
    <scope>NUCLEOTIDE SEQUENCE</scope>
    <source>
        <strain evidence="8">ChiHjej11B10-19426</strain>
    </source>
</reference>
<comment type="function">
    <text evidence="5">Methylates the class 1 translation termination release factors RF1/PrfA and RF2/PrfB on the glutamine residue of the universally conserved GGQ motif.</text>
</comment>
<evidence type="ECO:0000313" key="9">
    <source>
        <dbReference type="Proteomes" id="UP000824014"/>
    </source>
</evidence>
<dbReference type="NCBIfam" id="TIGR03534">
    <property type="entry name" value="RF_mod_PrmC"/>
    <property type="match status" value="1"/>
</dbReference>